<dbReference type="AlphaFoldDB" id="A0A3A9YZV1"/>
<organism evidence="2 3">
    <name type="scientific">Streptomyces hoynatensis</name>
    <dbReference type="NCBI Taxonomy" id="1141874"/>
    <lineage>
        <taxon>Bacteria</taxon>
        <taxon>Bacillati</taxon>
        <taxon>Actinomycetota</taxon>
        <taxon>Actinomycetes</taxon>
        <taxon>Kitasatosporales</taxon>
        <taxon>Streptomycetaceae</taxon>
        <taxon>Streptomyces</taxon>
    </lineage>
</organism>
<dbReference type="Proteomes" id="UP000272474">
    <property type="component" value="Unassembled WGS sequence"/>
</dbReference>
<dbReference type="InterPro" id="IPR008757">
    <property type="entry name" value="Peptidase_M6-like_domain"/>
</dbReference>
<name>A0A3A9YZV1_9ACTN</name>
<keyword evidence="2" id="KW-0482">Metalloprotease</keyword>
<proteinExistence type="predicted"/>
<dbReference type="OrthoDB" id="8780795at2"/>
<dbReference type="EMBL" id="RBAL01000007">
    <property type="protein sequence ID" value="RKN41608.1"/>
    <property type="molecule type" value="Genomic_DNA"/>
</dbReference>
<dbReference type="GO" id="GO:0008237">
    <property type="term" value="F:metallopeptidase activity"/>
    <property type="evidence" value="ECO:0007669"/>
    <property type="project" value="UniProtKB-KW"/>
</dbReference>
<dbReference type="PROSITE" id="PS51318">
    <property type="entry name" value="TAT"/>
    <property type="match status" value="1"/>
</dbReference>
<sequence length="445" mass="46804">MPPIPGRRAVLSAGGTLVLVLGTAPGLGAPLTGTASAPAPDTACAPAPGAQAAGGLGESLPTGPGFSPSTGTVSALTVFIDFPDAPATISTRERFAEFFPETAEQFAESSYGRLRYRAVPVHRWLRMSQPFEDYGIDRGAGWRPDDEQGYNRLLREIVAALDEPPPAAGGARGGAAGERGRGRDGPREGAAPVDFSDYDLVNVLATPNAGPPATERVLSVSFPGRDLVATAEGPLRNVSFIWSRQPGPAEHRVLVHENGHVFGLPDLYWTGAGRPPQLTGHWDVMEQDWGPPNDFLAWHKWKLGWLLPGQVDCVAEPGTSEHVLTPVGAAGTGGTRLLAVRTGDHEALAIEVRTPGALDEVVCRPGVLVSRISTVTRSGFGPVTVQDATPGSEGCQAVPDPQVTAQLTDAPFVPGETFRDAEAGVSVEVLDADSSGRHRVRVSRW</sequence>
<gene>
    <name evidence="2" type="ORF">D7294_14000</name>
</gene>
<protein>
    <submittedName>
        <fullName evidence="2">M6 family metalloprotease domain-containing protein</fullName>
    </submittedName>
</protein>
<evidence type="ECO:0000256" key="1">
    <source>
        <dbReference type="SAM" id="MobiDB-lite"/>
    </source>
</evidence>
<dbReference type="InterPro" id="IPR006311">
    <property type="entry name" value="TAT_signal"/>
</dbReference>
<accession>A0A3A9YZV1</accession>
<evidence type="ECO:0000313" key="3">
    <source>
        <dbReference type="Proteomes" id="UP000272474"/>
    </source>
</evidence>
<dbReference type="GO" id="GO:0006508">
    <property type="term" value="P:proteolysis"/>
    <property type="evidence" value="ECO:0007669"/>
    <property type="project" value="UniProtKB-KW"/>
</dbReference>
<keyword evidence="3" id="KW-1185">Reference proteome</keyword>
<feature type="compositionally biased region" description="Basic and acidic residues" evidence="1">
    <location>
        <begin position="178"/>
        <end position="187"/>
    </location>
</feature>
<comment type="caution">
    <text evidence="2">The sequence shown here is derived from an EMBL/GenBank/DDBJ whole genome shotgun (WGS) entry which is preliminary data.</text>
</comment>
<dbReference type="RefSeq" id="WP_120679418.1">
    <property type="nucleotide sequence ID" value="NZ_RBAL01000007.1"/>
</dbReference>
<dbReference type="NCBIfam" id="TIGR03296">
    <property type="entry name" value="M6dom_TIGR03296"/>
    <property type="match status" value="1"/>
</dbReference>
<keyword evidence="2" id="KW-0378">Hydrolase</keyword>
<dbReference type="SUPFAM" id="SSF55486">
    <property type="entry name" value="Metalloproteases ('zincins'), catalytic domain"/>
    <property type="match status" value="1"/>
</dbReference>
<reference evidence="2 3" key="1">
    <citation type="journal article" date="2014" name="Int. J. Syst. Evol. Microbiol.">
        <title>Streptomyces hoynatensis sp. nov., isolated from deep marine sediment.</title>
        <authorList>
            <person name="Veyisoglu A."/>
            <person name="Sahin N."/>
        </authorList>
    </citation>
    <scope>NUCLEOTIDE SEQUENCE [LARGE SCALE GENOMIC DNA]</scope>
    <source>
        <strain evidence="2 3">KCTC 29097</strain>
    </source>
</reference>
<keyword evidence="2" id="KW-0645">Protease</keyword>
<feature type="region of interest" description="Disordered" evidence="1">
    <location>
        <begin position="161"/>
        <end position="193"/>
    </location>
</feature>
<dbReference type="PANTHER" id="PTHR41775">
    <property type="entry name" value="SECRETED PROTEIN-RELATED"/>
    <property type="match status" value="1"/>
</dbReference>
<dbReference type="PANTHER" id="PTHR41775:SF1">
    <property type="entry name" value="PEPTIDASE M6-LIKE DOMAIN-CONTAINING PROTEIN"/>
    <property type="match status" value="1"/>
</dbReference>
<evidence type="ECO:0000313" key="2">
    <source>
        <dbReference type="EMBL" id="RKN41608.1"/>
    </source>
</evidence>